<dbReference type="Pfam" id="PF01943">
    <property type="entry name" value="Polysacc_synt"/>
    <property type="match status" value="1"/>
</dbReference>
<dbReference type="Proteomes" id="UP001333102">
    <property type="component" value="Chromosome"/>
</dbReference>
<evidence type="ECO:0000256" key="6">
    <source>
        <dbReference type="SAM" id="Phobius"/>
    </source>
</evidence>
<feature type="transmembrane region" description="Helical" evidence="6">
    <location>
        <begin position="106"/>
        <end position="129"/>
    </location>
</feature>
<comment type="subcellular location">
    <subcellularLocation>
        <location evidence="1">Cell membrane</location>
        <topology evidence="1">Multi-pass membrane protein</topology>
    </subcellularLocation>
</comment>
<keyword evidence="4 6" id="KW-1133">Transmembrane helix</keyword>
<feature type="transmembrane region" description="Helical" evidence="6">
    <location>
        <begin position="347"/>
        <end position="369"/>
    </location>
</feature>
<evidence type="ECO:0000256" key="5">
    <source>
        <dbReference type="ARBA" id="ARBA00023136"/>
    </source>
</evidence>
<gene>
    <name evidence="7" type="ORF">VLY81_09790</name>
</gene>
<dbReference type="InterPro" id="IPR050833">
    <property type="entry name" value="Poly_Biosynth_Transport"/>
</dbReference>
<sequence>MGPFRGFDWAKGNGNSVALEGLTARLGDRVVRNVVVLYGREVANRFLPFVALPYLARVLGPDAYGSVLMSQSLGVWLAILVEYGFSLSATRDIAASEGDTKSEADIIRAVLGARTLLFAIAVIMAIPAWLAVSEFRTTPSLVTWALLYAAGQGFDPFWYYQGKEFPGLAVTIQMSFRALATVGQFLAVRGPEDAVLVPALNALAVCASTLLSHVWMYRSAPFLKPTYHLARLALRKGRPIFIFRGAVALYTSINPVLLGAFVPSSSVAMFAGAEKIARGMLGLVNPMAQAVYPRLAALAVRDMDHARALHRLSFALTLGVGLALGVFVAAGAPRIIVLLFGVEYVNAIPVLRILSGLIPAVAISNALGIQWMLPLRLDREFTAIIASAGLLNLLLAPLLAVKFGPGGMAAAAVVAEAYVALAMGVVLFARRLW</sequence>
<keyword evidence="8" id="KW-1185">Reference proteome</keyword>
<dbReference type="InterPro" id="IPR002797">
    <property type="entry name" value="Polysacc_synth"/>
</dbReference>
<keyword evidence="5 6" id="KW-0472">Membrane</keyword>
<evidence type="ECO:0000313" key="8">
    <source>
        <dbReference type="Proteomes" id="UP001333102"/>
    </source>
</evidence>
<feature type="transmembrane region" description="Helical" evidence="6">
    <location>
        <begin position="241"/>
        <end position="262"/>
    </location>
</feature>
<accession>A0ABZ1BML5</accession>
<dbReference type="RefSeq" id="WP_324667974.1">
    <property type="nucleotide sequence ID" value="NZ_CP141614.1"/>
</dbReference>
<feature type="transmembrane region" description="Helical" evidence="6">
    <location>
        <begin position="312"/>
        <end position="341"/>
    </location>
</feature>
<feature type="transmembrane region" description="Helical" evidence="6">
    <location>
        <begin position="407"/>
        <end position="429"/>
    </location>
</feature>
<feature type="transmembrane region" description="Helical" evidence="6">
    <location>
        <begin position="282"/>
        <end position="300"/>
    </location>
</feature>
<feature type="transmembrane region" description="Helical" evidence="6">
    <location>
        <begin position="381"/>
        <end position="401"/>
    </location>
</feature>
<proteinExistence type="predicted"/>
<evidence type="ECO:0000256" key="3">
    <source>
        <dbReference type="ARBA" id="ARBA00022692"/>
    </source>
</evidence>
<feature type="transmembrane region" description="Helical" evidence="6">
    <location>
        <begin position="63"/>
        <end position="85"/>
    </location>
</feature>
<name>A0ABZ1BML5_9FIRM</name>
<evidence type="ECO:0000256" key="2">
    <source>
        <dbReference type="ARBA" id="ARBA00022475"/>
    </source>
</evidence>
<protein>
    <submittedName>
        <fullName evidence="7">Oligosaccharide flippase family protein</fullName>
    </submittedName>
</protein>
<evidence type="ECO:0000256" key="1">
    <source>
        <dbReference type="ARBA" id="ARBA00004651"/>
    </source>
</evidence>
<organism evidence="7 8">
    <name type="scientific">Geochorda subterranea</name>
    <dbReference type="NCBI Taxonomy" id="3109564"/>
    <lineage>
        <taxon>Bacteria</taxon>
        <taxon>Bacillati</taxon>
        <taxon>Bacillota</taxon>
        <taxon>Limnochordia</taxon>
        <taxon>Limnochordales</taxon>
        <taxon>Geochordaceae</taxon>
        <taxon>Geochorda</taxon>
    </lineage>
</organism>
<dbReference type="PANTHER" id="PTHR30250">
    <property type="entry name" value="PST FAMILY PREDICTED COLANIC ACID TRANSPORTER"/>
    <property type="match status" value="1"/>
</dbReference>
<feature type="transmembrane region" description="Helical" evidence="6">
    <location>
        <begin position="199"/>
        <end position="220"/>
    </location>
</feature>
<reference evidence="8" key="1">
    <citation type="submission" date="2023-12" db="EMBL/GenBank/DDBJ databases">
        <title>Novel isolates from deep terrestrial aquifers shed light on the physiology and ecology of the class Limnochordia.</title>
        <authorList>
            <person name="Karnachuk O.V."/>
            <person name="Lukina A.P."/>
            <person name="Avakyan M.R."/>
            <person name="Kadnikov V."/>
            <person name="Begmatov S."/>
            <person name="Beletsky A.V."/>
            <person name="Mardanov A.V."/>
            <person name="Ravin N.V."/>
        </authorList>
    </citation>
    <scope>NUCLEOTIDE SEQUENCE [LARGE SCALE GENOMIC DNA]</scope>
    <source>
        <strain evidence="8">LN</strain>
    </source>
</reference>
<dbReference type="EMBL" id="CP141614">
    <property type="protein sequence ID" value="WRP13730.1"/>
    <property type="molecule type" value="Genomic_DNA"/>
</dbReference>
<keyword evidence="3 6" id="KW-0812">Transmembrane</keyword>
<keyword evidence="2" id="KW-1003">Cell membrane</keyword>
<evidence type="ECO:0000256" key="4">
    <source>
        <dbReference type="ARBA" id="ARBA00022989"/>
    </source>
</evidence>
<dbReference type="PANTHER" id="PTHR30250:SF11">
    <property type="entry name" value="O-ANTIGEN TRANSPORTER-RELATED"/>
    <property type="match status" value="1"/>
</dbReference>
<evidence type="ECO:0000313" key="7">
    <source>
        <dbReference type="EMBL" id="WRP13730.1"/>
    </source>
</evidence>